<protein>
    <submittedName>
        <fullName evidence="3">Protein phosphatase 2C domain-containing protein</fullName>
    </submittedName>
</protein>
<dbReference type="SUPFAM" id="SSF81606">
    <property type="entry name" value="PP2C-like"/>
    <property type="match status" value="1"/>
</dbReference>
<feature type="compositionally biased region" description="Polar residues" evidence="1">
    <location>
        <begin position="278"/>
        <end position="293"/>
    </location>
</feature>
<dbReference type="InterPro" id="IPR001932">
    <property type="entry name" value="PPM-type_phosphatase-like_dom"/>
</dbReference>
<reference evidence="3 4" key="1">
    <citation type="submission" date="2022-04" db="EMBL/GenBank/DDBJ databases">
        <title>Human microbiome associated bacterial genomes.</title>
        <authorList>
            <person name="Sandstrom S."/>
            <person name="Salamzade R."/>
            <person name="Kalan L.R."/>
        </authorList>
    </citation>
    <scope>NUCLEOTIDE SEQUENCE [LARGE SCALE GENOMIC DNA]</scope>
    <source>
        <strain evidence="4">p3-SID1799</strain>
    </source>
</reference>
<dbReference type="Pfam" id="PF13672">
    <property type="entry name" value="PP2C_2"/>
    <property type="match status" value="1"/>
</dbReference>
<dbReference type="Proteomes" id="UP001525379">
    <property type="component" value="Unassembled WGS sequence"/>
</dbReference>
<dbReference type="InterPro" id="IPR036457">
    <property type="entry name" value="PPM-type-like_dom_sf"/>
</dbReference>
<dbReference type="SMART" id="SM00331">
    <property type="entry name" value="PP2C_SIG"/>
    <property type="match status" value="1"/>
</dbReference>
<comment type="caution">
    <text evidence="3">The sequence shown here is derived from an EMBL/GenBank/DDBJ whole genome shotgun (WGS) entry which is preliminary data.</text>
</comment>
<dbReference type="InterPro" id="IPR015655">
    <property type="entry name" value="PP2C"/>
</dbReference>
<feature type="region of interest" description="Disordered" evidence="1">
    <location>
        <begin position="272"/>
        <end position="293"/>
    </location>
</feature>
<dbReference type="PROSITE" id="PS51746">
    <property type="entry name" value="PPM_2"/>
    <property type="match status" value="1"/>
</dbReference>
<proteinExistence type="predicted"/>
<sequence>MQAEFSTTYERSFGSLTLHVSAASNVGLVRQINEDSFFAKAPVFFVADGMGGHAYGDRASQTVARTFDEAVDSEEPLRPERVLELIDEANTKVQQLITEDDGPGAVAGTTLSGIAIVDVEEIGGDDLHWMIYNVGDSRVYGWNGRSLIQVTVDHSAVQEMVTMGLITPADALIHPDRNVITRAVGSERHVETDIWLMPTRGHQVFLLCSDGLTKELDDTQIAQVMTEYSTQAEPSITLSEALVEAAVAAGGRDNITVVVVESEIIANVSATAGPAAESNLTPEQEQTTPRIAE</sequence>
<evidence type="ECO:0000256" key="1">
    <source>
        <dbReference type="SAM" id="MobiDB-lite"/>
    </source>
</evidence>
<gene>
    <name evidence="3" type="ORF">M3D15_00795</name>
</gene>
<keyword evidence="4" id="KW-1185">Reference proteome</keyword>
<accession>A0ABT2HUB1</accession>
<dbReference type="PANTHER" id="PTHR47992">
    <property type="entry name" value="PROTEIN PHOSPHATASE"/>
    <property type="match status" value="1"/>
</dbReference>
<evidence type="ECO:0000313" key="4">
    <source>
        <dbReference type="Proteomes" id="UP001525379"/>
    </source>
</evidence>
<dbReference type="CDD" id="cd00143">
    <property type="entry name" value="PP2Cc"/>
    <property type="match status" value="1"/>
</dbReference>
<name>A0ABT2HUB1_9MICO</name>
<dbReference type="Gene3D" id="3.60.40.10">
    <property type="entry name" value="PPM-type phosphatase domain"/>
    <property type="match status" value="1"/>
</dbReference>
<evidence type="ECO:0000313" key="3">
    <source>
        <dbReference type="EMBL" id="MCT2041887.1"/>
    </source>
</evidence>
<organism evidence="3 4">
    <name type="scientific">Pseudoclavibacter albus</name>
    <dbReference type="NCBI Taxonomy" id="272241"/>
    <lineage>
        <taxon>Bacteria</taxon>
        <taxon>Bacillati</taxon>
        <taxon>Actinomycetota</taxon>
        <taxon>Actinomycetes</taxon>
        <taxon>Micrococcales</taxon>
        <taxon>Microbacteriaceae</taxon>
        <taxon>Pseudoclavibacter</taxon>
    </lineage>
</organism>
<feature type="domain" description="PPM-type phosphatase" evidence="2">
    <location>
        <begin position="19"/>
        <end position="262"/>
    </location>
</feature>
<dbReference type="SMART" id="SM00332">
    <property type="entry name" value="PP2Cc"/>
    <property type="match status" value="1"/>
</dbReference>
<dbReference type="RefSeq" id="WP_260103638.1">
    <property type="nucleotide sequence ID" value="NZ_JALXSQ010000002.1"/>
</dbReference>
<evidence type="ECO:0000259" key="2">
    <source>
        <dbReference type="PROSITE" id="PS51746"/>
    </source>
</evidence>
<dbReference type="EMBL" id="JALXSQ010000002">
    <property type="protein sequence ID" value="MCT2041887.1"/>
    <property type="molecule type" value="Genomic_DNA"/>
</dbReference>